<dbReference type="SFLD" id="SFLDF00027">
    <property type="entry name" value="p-type_atpase"/>
    <property type="match status" value="1"/>
</dbReference>
<evidence type="ECO:0000256" key="6">
    <source>
        <dbReference type="ARBA" id="ARBA00022741"/>
    </source>
</evidence>
<evidence type="ECO:0000256" key="8">
    <source>
        <dbReference type="ARBA" id="ARBA00022842"/>
    </source>
</evidence>
<dbReference type="PANTHER" id="PTHR42861">
    <property type="entry name" value="CALCIUM-TRANSPORTING ATPASE"/>
    <property type="match status" value="1"/>
</dbReference>
<dbReference type="InterPro" id="IPR023299">
    <property type="entry name" value="ATPase_P-typ_cyto_dom_N"/>
</dbReference>
<feature type="transmembrane region" description="Helical" evidence="13">
    <location>
        <begin position="250"/>
        <end position="268"/>
    </location>
</feature>
<dbReference type="SUPFAM" id="SSF56784">
    <property type="entry name" value="HAD-like"/>
    <property type="match status" value="1"/>
</dbReference>
<feature type="region of interest" description="Disordered" evidence="12">
    <location>
        <begin position="1"/>
        <end position="56"/>
    </location>
</feature>
<feature type="transmembrane region" description="Helical" evidence="13">
    <location>
        <begin position="696"/>
        <end position="716"/>
    </location>
</feature>
<dbReference type="Gene3D" id="3.40.50.1000">
    <property type="entry name" value="HAD superfamily/HAD-like"/>
    <property type="match status" value="1"/>
</dbReference>
<dbReference type="GO" id="GO:0005886">
    <property type="term" value="C:plasma membrane"/>
    <property type="evidence" value="ECO:0007669"/>
    <property type="project" value="UniProtKB-SubCell"/>
</dbReference>
<evidence type="ECO:0000256" key="2">
    <source>
        <dbReference type="ARBA" id="ARBA00008804"/>
    </source>
</evidence>
<dbReference type="OrthoDB" id="9814270at2"/>
<dbReference type="Proteomes" id="UP000325763">
    <property type="component" value="Chromosome"/>
</dbReference>
<dbReference type="AlphaFoldDB" id="A0A5P2W988"/>
<evidence type="ECO:0000256" key="1">
    <source>
        <dbReference type="ARBA" id="ARBA00004651"/>
    </source>
</evidence>
<keyword evidence="3" id="KW-0597">Phosphoprotein</keyword>
<dbReference type="PROSITE" id="PS00154">
    <property type="entry name" value="ATPASE_E1_E2"/>
    <property type="match status" value="1"/>
</dbReference>
<evidence type="ECO:0000256" key="4">
    <source>
        <dbReference type="ARBA" id="ARBA00022692"/>
    </source>
</evidence>
<accession>A0A5P2W988</accession>
<dbReference type="InterPro" id="IPR006534">
    <property type="entry name" value="P-type_ATPase_IIIA"/>
</dbReference>
<dbReference type="GO" id="GO:0016887">
    <property type="term" value="F:ATP hydrolysis activity"/>
    <property type="evidence" value="ECO:0007669"/>
    <property type="project" value="InterPro"/>
</dbReference>
<comment type="similarity">
    <text evidence="2">Belongs to the cation transport ATPase (P-type) (TC 3.A.3) family. Type IIIA subfamily.</text>
</comment>
<evidence type="ECO:0000256" key="13">
    <source>
        <dbReference type="SAM" id="Phobius"/>
    </source>
</evidence>
<keyword evidence="10 13" id="KW-1133">Transmembrane helix</keyword>
<protein>
    <submittedName>
        <fullName evidence="15">Plasma-membrane proton-efflux P-type ATPase</fullName>
    </submittedName>
</protein>
<dbReference type="GO" id="GO:0005524">
    <property type="term" value="F:ATP binding"/>
    <property type="evidence" value="ECO:0007669"/>
    <property type="project" value="UniProtKB-KW"/>
</dbReference>
<dbReference type="Gene3D" id="1.20.1110.10">
    <property type="entry name" value="Calcium-transporting ATPase, transmembrane domain"/>
    <property type="match status" value="1"/>
</dbReference>
<dbReference type="InterPro" id="IPR001757">
    <property type="entry name" value="P_typ_ATPase"/>
</dbReference>
<feature type="transmembrane region" description="Helical" evidence="13">
    <location>
        <begin position="280"/>
        <end position="302"/>
    </location>
</feature>
<dbReference type="Pfam" id="PF00122">
    <property type="entry name" value="E1-E2_ATPase"/>
    <property type="match status" value="1"/>
</dbReference>
<dbReference type="FunFam" id="3.40.50.1000:FF:000211">
    <property type="entry name" value="Plasma membrane ATPase"/>
    <property type="match status" value="1"/>
</dbReference>
<evidence type="ECO:0000259" key="14">
    <source>
        <dbReference type="SMART" id="SM00831"/>
    </source>
</evidence>
<dbReference type="NCBIfam" id="TIGR01494">
    <property type="entry name" value="ATPase_P-type"/>
    <property type="match status" value="2"/>
</dbReference>
<proteinExistence type="inferred from homology"/>
<evidence type="ECO:0000256" key="7">
    <source>
        <dbReference type="ARBA" id="ARBA00022840"/>
    </source>
</evidence>
<evidence type="ECO:0000256" key="5">
    <source>
        <dbReference type="ARBA" id="ARBA00022723"/>
    </source>
</evidence>
<dbReference type="GO" id="GO:0046872">
    <property type="term" value="F:metal ion binding"/>
    <property type="evidence" value="ECO:0007669"/>
    <property type="project" value="UniProtKB-KW"/>
</dbReference>
<dbReference type="InterPro" id="IPR008250">
    <property type="entry name" value="ATPase_P-typ_transduc_dom_A_sf"/>
</dbReference>
<feature type="transmembrane region" description="Helical" evidence="13">
    <location>
        <begin position="629"/>
        <end position="652"/>
    </location>
</feature>
<feature type="transmembrane region" description="Helical" evidence="13">
    <location>
        <begin position="728"/>
        <end position="745"/>
    </location>
</feature>
<dbReference type="PRINTS" id="PR00120">
    <property type="entry name" value="HATPASE"/>
</dbReference>
<evidence type="ECO:0000313" key="16">
    <source>
        <dbReference type="Proteomes" id="UP000325763"/>
    </source>
</evidence>
<dbReference type="EMBL" id="CP023747">
    <property type="protein sequence ID" value="QEV41482.1"/>
    <property type="molecule type" value="Genomic_DNA"/>
</dbReference>
<sequence length="826" mass="87549">MPGSAAGSDDRAATRGNRNQGHAVCDQRTADDRQADVRGSADAGLESAQAKARRERYGPNVIEEEERSVVLELLSHFWGPIPWMIEAALALTAATGRWADFAIILALLLLNGVVGFWEEHQAQNAIAALKERLAKVAQVKRDGAWTTVAASELVPGDLVRVGRGDVVPADGTVVEGEGEADESALTGESLPVTKGPGDDVYSGSAVSRGGPVVRVLATGADTEFGRTARLAGRAAPVSHFQRAVIRIGRYLSLLALGLVAVIIAVSLLRGSGVSRTLEFALVVVIASVPVALPAVLSVTMAVGARYLAKREAVVSHLPAVEEMAGVDVLCADKTGTITRNELAVADVVVLEQGMDEARVLRQAALTADRGGGDPVDEAILQACDTDRPAGWEVTGFTPFDSARKFARAEVRGPGPERAVAKGAVQAILGLAQADGSVAQRVQEVTRSFASRGFRAMAVACADGGGWRVTGMLGLQDPPREDSRATLQEAGRLGVQVRMVTGDRVEIAREICGRVGLGTDVLDAGRMEQLEGADLAHAVEQADGFAQVVPEDKYRIVKALQEHGHIVGMTGDGVNDAPALHRADAGIAVSGATDAARAASDIVFLAPGLSTIVEAVHRSREVFRRMKNYAIYRITETIRVVLFVTATIVVFAFFPVTPIQVVLLAILNDAAILSIAYDRVRPSAKPERWDLTEVTAIAAVLGLAGLVSTFALVWMTHLPLGLADVQVRTLIYLKLSVSGHLTVFLARTSGPFWSYRPSWILLTAVIGTQILATAIALTGFLMQPIGWSLVGLAWGWAFAEFLLLDPLKLLAYRVLERHGRAAGTVSA</sequence>
<keyword evidence="5" id="KW-0479">Metal-binding</keyword>
<keyword evidence="9" id="KW-1278">Translocase</keyword>
<dbReference type="InterPro" id="IPR059000">
    <property type="entry name" value="ATPase_P-type_domA"/>
</dbReference>
<keyword evidence="11 13" id="KW-0472">Membrane</keyword>
<dbReference type="InterPro" id="IPR036412">
    <property type="entry name" value="HAD-like_sf"/>
</dbReference>
<dbReference type="PRINTS" id="PR00119">
    <property type="entry name" value="CATATPASE"/>
</dbReference>
<evidence type="ECO:0000313" key="15">
    <source>
        <dbReference type="EMBL" id="QEV41482.1"/>
    </source>
</evidence>
<keyword evidence="7" id="KW-0067">ATP-binding</keyword>
<keyword evidence="8" id="KW-0460">Magnesium</keyword>
<dbReference type="Gene3D" id="3.40.1110.10">
    <property type="entry name" value="Calcium-transporting ATPase, cytoplasmic domain N"/>
    <property type="match status" value="1"/>
</dbReference>
<evidence type="ECO:0000256" key="12">
    <source>
        <dbReference type="SAM" id="MobiDB-lite"/>
    </source>
</evidence>
<keyword evidence="6" id="KW-0547">Nucleotide-binding</keyword>
<keyword evidence="4 13" id="KW-0812">Transmembrane</keyword>
<dbReference type="FunFam" id="2.70.150.10:FF:000042">
    <property type="entry name" value="Plasma membrane ATPase"/>
    <property type="match status" value="1"/>
</dbReference>
<evidence type="ECO:0000256" key="10">
    <source>
        <dbReference type="ARBA" id="ARBA00022989"/>
    </source>
</evidence>
<reference evidence="15 16" key="1">
    <citation type="submission" date="2017-09" db="EMBL/GenBank/DDBJ databases">
        <title>Streptomyces genome completion.</title>
        <authorList>
            <person name="Lee N."/>
            <person name="Cho B.-K."/>
        </authorList>
    </citation>
    <scope>NUCLEOTIDE SEQUENCE [LARGE SCALE GENOMIC DNA]</scope>
    <source>
        <strain evidence="15 16">ATCC 14899</strain>
    </source>
</reference>
<dbReference type="SUPFAM" id="SSF81653">
    <property type="entry name" value="Calcium ATPase, transduction domain A"/>
    <property type="match status" value="1"/>
</dbReference>
<dbReference type="Pfam" id="PF00702">
    <property type="entry name" value="Hydrolase"/>
    <property type="match status" value="1"/>
</dbReference>
<evidence type="ECO:0000256" key="3">
    <source>
        <dbReference type="ARBA" id="ARBA00022553"/>
    </source>
</evidence>
<dbReference type="SMART" id="SM00831">
    <property type="entry name" value="Cation_ATPase_N"/>
    <property type="match status" value="1"/>
</dbReference>
<dbReference type="InterPro" id="IPR004014">
    <property type="entry name" value="ATPase_P-typ_cation-transptr_N"/>
</dbReference>
<dbReference type="KEGG" id="snq:CP978_25595"/>
<feature type="transmembrane region" description="Helical" evidence="13">
    <location>
        <begin position="98"/>
        <end position="117"/>
    </location>
</feature>
<comment type="subcellular location">
    <subcellularLocation>
        <location evidence="1">Cell membrane</location>
        <topology evidence="1">Multi-pass membrane protein</topology>
    </subcellularLocation>
</comment>
<dbReference type="NCBIfam" id="TIGR01647">
    <property type="entry name" value="ATPase-IIIA_H"/>
    <property type="match status" value="1"/>
</dbReference>
<dbReference type="SFLD" id="SFLDG00002">
    <property type="entry name" value="C1.7:_P-type_atpase_like"/>
    <property type="match status" value="1"/>
</dbReference>
<dbReference type="Pfam" id="PF00690">
    <property type="entry name" value="Cation_ATPase_N"/>
    <property type="match status" value="1"/>
</dbReference>
<feature type="transmembrane region" description="Helical" evidence="13">
    <location>
        <begin position="757"/>
        <end position="778"/>
    </location>
</feature>
<gene>
    <name evidence="15" type="ORF">CP978_25595</name>
</gene>
<dbReference type="InterPro" id="IPR023214">
    <property type="entry name" value="HAD_sf"/>
</dbReference>
<dbReference type="SFLD" id="SFLDS00003">
    <property type="entry name" value="Haloacid_Dehalogenase"/>
    <property type="match status" value="1"/>
</dbReference>
<dbReference type="InterPro" id="IPR044492">
    <property type="entry name" value="P_typ_ATPase_HD_dom"/>
</dbReference>
<dbReference type="Gene3D" id="2.70.150.10">
    <property type="entry name" value="Calcium-transporting ATPase, cytoplasmic transduction domain A"/>
    <property type="match status" value="1"/>
</dbReference>
<dbReference type="GO" id="GO:0120029">
    <property type="term" value="P:proton export across plasma membrane"/>
    <property type="evidence" value="ECO:0007669"/>
    <property type="project" value="InterPro"/>
</dbReference>
<evidence type="ECO:0000256" key="9">
    <source>
        <dbReference type="ARBA" id="ARBA00022967"/>
    </source>
</evidence>
<feature type="domain" description="Cation-transporting P-type ATPase N-terminal" evidence="14">
    <location>
        <begin position="20"/>
        <end position="97"/>
    </location>
</feature>
<dbReference type="CDD" id="cd02076">
    <property type="entry name" value="P-type_ATPase_H"/>
    <property type="match status" value="1"/>
</dbReference>
<organism evidence="15 16">
    <name type="scientific">Streptomyces nodosus</name>
    <dbReference type="NCBI Taxonomy" id="40318"/>
    <lineage>
        <taxon>Bacteria</taxon>
        <taxon>Bacillati</taxon>
        <taxon>Actinomycetota</taxon>
        <taxon>Actinomycetes</taxon>
        <taxon>Kitasatosporales</taxon>
        <taxon>Streptomycetaceae</taxon>
        <taxon>Streptomyces</taxon>
    </lineage>
</organism>
<dbReference type="SUPFAM" id="SSF81665">
    <property type="entry name" value="Calcium ATPase, transmembrane domain M"/>
    <property type="match status" value="1"/>
</dbReference>
<dbReference type="GO" id="GO:0008553">
    <property type="term" value="F:P-type proton-exporting transporter activity"/>
    <property type="evidence" value="ECO:0007669"/>
    <property type="project" value="InterPro"/>
</dbReference>
<evidence type="ECO:0000256" key="11">
    <source>
        <dbReference type="ARBA" id="ARBA00023136"/>
    </source>
</evidence>
<name>A0A5P2W988_9ACTN</name>
<feature type="transmembrane region" description="Helical" evidence="13">
    <location>
        <begin position="784"/>
        <end position="803"/>
    </location>
</feature>
<dbReference type="InterPro" id="IPR018303">
    <property type="entry name" value="ATPase_P-typ_P_site"/>
</dbReference>
<dbReference type="InterPro" id="IPR023298">
    <property type="entry name" value="ATPase_P-typ_TM_dom_sf"/>
</dbReference>